<dbReference type="InterPro" id="IPR037923">
    <property type="entry name" value="HTH-like"/>
</dbReference>
<keyword evidence="2" id="KW-0238">DNA-binding</keyword>
<dbReference type="PANTHER" id="PTHR43280">
    <property type="entry name" value="ARAC-FAMILY TRANSCRIPTIONAL REGULATOR"/>
    <property type="match status" value="1"/>
</dbReference>
<evidence type="ECO:0000259" key="4">
    <source>
        <dbReference type="PROSITE" id="PS01124"/>
    </source>
</evidence>
<dbReference type="GO" id="GO:0043565">
    <property type="term" value="F:sequence-specific DNA binding"/>
    <property type="evidence" value="ECO:0007669"/>
    <property type="project" value="InterPro"/>
</dbReference>
<dbReference type="PROSITE" id="PS00041">
    <property type="entry name" value="HTH_ARAC_FAMILY_1"/>
    <property type="match status" value="1"/>
</dbReference>
<keyword evidence="3" id="KW-0804">Transcription</keyword>
<protein>
    <submittedName>
        <fullName evidence="5">AraC family transcriptional regulator</fullName>
    </submittedName>
</protein>
<sequence>MEQAIFFKKEQHHFSSELYFEFCGFSKTLPFHAFGPAVRNSYIIHVVLDGKGMYYVKNEKYSLKKGNIFLIRPGESTFYRSDAEEPWLYAWLSFGGKVADKIIHYSSFKEDNYSVTSTNIQKYSDIILECMNCSNGTLEDELKLNELTYRFLRLFLTDGGEFSTGVKQKFSRLAIEAMTYIGEHYLEEITVRDVANHLAVNRSHLSRVFQNHFGMGMKDWILRMRVNYATYLLSMTNESVENISYQVGFRSLVVFSRIFKKVIGETPTHYRKRMSKENFQLISLSSLKFLLDEQEIISRAT</sequence>
<keyword evidence="1" id="KW-0805">Transcription regulation</keyword>
<comment type="caution">
    <text evidence="5">The sequence shown here is derived from an EMBL/GenBank/DDBJ whole genome shotgun (WGS) entry which is preliminary data.</text>
</comment>
<dbReference type="PANTHER" id="PTHR43280:SF2">
    <property type="entry name" value="HTH-TYPE TRANSCRIPTIONAL REGULATOR EXSA"/>
    <property type="match status" value="1"/>
</dbReference>
<evidence type="ECO:0000256" key="3">
    <source>
        <dbReference type="ARBA" id="ARBA00023163"/>
    </source>
</evidence>
<dbReference type="RefSeq" id="WP_060749705.1">
    <property type="nucleotide sequence ID" value="NZ_LRPH01000035.1"/>
</dbReference>
<dbReference type="Pfam" id="PF12833">
    <property type="entry name" value="HTH_18"/>
    <property type="match status" value="1"/>
</dbReference>
<dbReference type="AlphaFoldDB" id="A0A120EIK3"/>
<dbReference type="PRINTS" id="PR00032">
    <property type="entry name" value="HTHARAC"/>
</dbReference>
<dbReference type="Proteomes" id="UP000065797">
    <property type="component" value="Unassembled WGS sequence"/>
</dbReference>
<dbReference type="PROSITE" id="PS01124">
    <property type="entry name" value="HTH_ARAC_FAMILY_2"/>
    <property type="match status" value="1"/>
</dbReference>
<dbReference type="InterPro" id="IPR020449">
    <property type="entry name" value="Tscrpt_reg_AraC-type_HTH"/>
</dbReference>
<dbReference type="SMART" id="SM00342">
    <property type="entry name" value="HTH_ARAC"/>
    <property type="match status" value="1"/>
</dbReference>
<organism evidence="5 6">
    <name type="scientific">Bacillus mycoides</name>
    <dbReference type="NCBI Taxonomy" id="1405"/>
    <lineage>
        <taxon>Bacteria</taxon>
        <taxon>Bacillati</taxon>
        <taxon>Bacillota</taxon>
        <taxon>Bacilli</taxon>
        <taxon>Bacillales</taxon>
        <taxon>Bacillaceae</taxon>
        <taxon>Bacillus</taxon>
        <taxon>Bacillus cereus group</taxon>
    </lineage>
</organism>
<name>A0A120EIK3_BACMY</name>
<dbReference type="InterPro" id="IPR018060">
    <property type="entry name" value="HTH_AraC"/>
</dbReference>
<dbReference type="CDD" id="cd06986">
    <property type="entry name" value="cupin_MmsR-like_N"/>
    <property type="match status" value="1"/>
</dbReference>
<gene>
    <name evidence="5" type="ORF">AWW70_09815</name>
</gene>
<evidence type="ECO:0000313" key="6">
    <source>
        <dbReference type="Proteomes" id="UP000065797"/>
    </source>
</evidence>
<feature type="domain" description="HTH araC/xylS-type" evidence="4">
    <location>
        <begin position="175"/>
        <end position="273"/>
    </location>
</feature>
<accession>A0A120EIK3</accession>
<evidence type="ECO:0000256" key="2">
    <source>
        <dbReference type="ARBA" id="ARBA00023125"/>
    </source>
</evidence>
<reference evidence="5 6" key="1">
    <citation type="submission" date="2016-01" db="EMBL/GenBank/DDBJ databases">
        <authorList>
            <person name="McClelland M."/>
            <person name="Jain A."/>
            <person name="Saraogi P."/>
            <person name="Mendelson R."/>
            <person name="Westerman R."/>
            <person name="SanMiguel P."/>
            <person name="Csonka L."/>
        </authorList>
    </citation>
    <scope>NUCLEOTIDE SEQUENCE [LARGE SCALE GENOMIC DNA]</scope>
    <source>
        <strain evidence="5 6">PE8-15</strain>
    </source>
</reference>
<dbReference type="Gene3D" id="1.10.10.60">
    <property type="entry name" value="Homeodomain-like"/>
    <property type="match status" value="2"/>
</dbReference>
<dbReference type="InterPro" id="IPR003313">
    <property type="entry name" value="AraC-bd"/>
</dbReference>
<dbReference type="Pfam" id="PF02311">
    <property type="entry name" value="AraC_binding"/>
    <property type="match status" value="1"/>
</dbReference>
<evidence type="ECO:0000313" key="5">
    <source>
        <dbReference type="EMBL" id="KWU65519.1"/>
    </source>
</evidence>
<dbReference type="GO" id="GO:0003700">
    <property type="term" value="F:DNA-binding transcription factor activity"/>
    <property type="evidence" value="ECO:0007669"/>
    <property type="project" value="InterPro"/>
</dbReference>
<dbReference type="InterPro" id="IPR018062">
    <property type="entry name" value="HTH_AraC-typ_CS"/>
</dbReference>
<evidence type="ECO:0000256" key="1">
    <source>
        <dbReference type="ARBA" id="ARBA00023015"/>
    </source>
</evidence>
<dbReference type="EMBL" id="LRPH01000035">
    <property type="protein sequence ID" value="KWU65519.1"/>
    <property type="molecule type" value="Genomic_DNA"/>
</dbReference>
<proteinExistence type="predicted"/>
<dbReference type="SUPFAM" id="SSF46689">
    <property type="entry name" value="Homeodomain-like"/>
    <property type="match status" value="2"/>
</dbReference>
<dbReference type="Gene3D" id="2.60.120.280">
    <property type="entry name" value="Regulatory protein AraC"/>
    <property type="match status" value="1"/>
</dbReference>
<dbReference type="SUPFAM" id="SSF51215">
    <property type="entry name" value="Regulatory protein AraC"/>
    <property type="match status" value="1"/>
</dbReference>
<dbReference type="InterPro" id="IPR009057">
    <property type="entry name" value="Homeodomain-like_sf"/>
</dbReference>